<dbReference type="AlphaFoldDB" id="A0A401H3T5"/>
<sequence length="331" mass="37678">MKPTKKGHNLLQNLPALLPQSKASQSDSARSNVPGRRKDWVLPLPFDPPSAADIHSLHDLLRVTLPENPPSYRDGALTGMKTVTEHEFAISAEAPLKKVVNVPDLVTQLRDQAEKQLSNLKIDMDTLNPDLLSVCQMHPYLTARNLPQKIHSEKDTEDWCNAVLFRPALAALRCVIAKKIIHNFEFKYPYISSAPGRKVIPDGILVRKNTLFHQESDSDFWYIKDGKVILTIEVKTQPAWEKMRFEKLQALPVHFEKGTAMRFVWPTREDKPDEQTRLLVQLRLSFSSAVDNTLLVFLLTGVDTYSEVSARHRDPFDSTLDYIPVARAKRR</sequence>
<dbReference type="STRING" id="139825.A0A401H3T5"/>
<feature type="region of interest" description="Disordered" evidence="1">
    <location>
        <begin position="16"/>
        <end position="38"/>
    </location>
</feature>
<keyword evidence="3" id="KW-1185">Reference proteome</keyword>
<accession>A0A401H3T5</accession>
<evidence type="ECO:0000256" key="1">
    <source>
        <dbReference type="SAM" id="MobiDB-lite"/>
    </source>
</evidence>
<dbReference type="Proteomes" id="UP000287166">
    <property type="component" value="Unassembled WGS sequence"/>
</dbReference>
<proteinExistence type="predicted"/>
<dbReference type="GeneID" id="38786023"/>
<protein>
    <submittedName>
        <fullName evidence="2">Uncharacterized protein</fullName>
    </submittedName>
</protein>
<gene>
    <name evidence="2" type="ORF">SCP_1501090</name>
</gene>
<name>A0A401H3T5_9APHY</name>
<feature type="compositionally biased region" description="Polar residues" evidence="1">
    <location>
        <begin position="21"/>
        <end position="31"/>
    </location>
</feature>
<dbReference type="RefSeq" id="XP_027620019.1">
    <property type="nucleotide sequence ID" value="XM_027764218.1"/>
</dbReference>
<evidence type="ECO:0000313" key="3">
    <source>
        <dbReference type="Proteomes" id="UP000287166"/>
    </source>
</evidence>
<dbReference type="EMBL" id="BFAD01000015">
    <property type="protein sequence ID" value="GBE89106.1"/>
    <property type="molecule type" value="Genomic_DNA"/>
</dbReference>
<comment type="caution">
    <text evidence="2">The sequence shown here is derived from an EMBL/GenBank/DDBJ whole genome shotgun (WGS) entry which is preliminary data.</text>
</comment>
<reference evidence="2 3" key="1">
    <citation type="journal article" date="2018" name="Sci. Rep.">
        <title>Genome sequence of the cauliflower mushroom Sparassis crispa (Hanabiratake) and its association with beneficial usage.</title>
        <authorList>
            <person name="Kiyama R."/>
            <person name="Furutani Y."/>
            <person name="Kawaguchi K."/>
            <person name="Nakanishi T."/>
        </authorList>
    </citation>
    <scope>NUCLEOTIDE SEQUENCE [LARGE SCALE GENOMIC DNA]</scope>
</reference>
<dbReference type="OrthoDB" id="2803094at2759"/>
<organism evidence="2 3">
    <name type="scientific">Sparassis crispa</name>
    <dbReference type="NCBI Taxonomy" id="139825"/>
    <lineage>
        <taxon>Eukaryota</taxon>
        <taxon>Fungi</taxon>
        <taxon>Dikarya</taxon>
        <taxon>Basidiomycota</taxon>
        <taxon>Agaricomycotina</taxon>
        <taxon>Agaricomycetes</taxon>
        <taxon>Polyporales</taxon>
        <taxon>Sparassidaceae</taxon>
        <taxon>Sparassis</taxon>
    </lineage>
</organism>
<evidence type="ECO:0000313" key="2">
    <source>
        <dbReference type="EMBL" id="GBE89106.1"/>
    </source>
</evidence>
<dbReference type="InParanoid" id="A0A401H3T5"/>